<sequence length="203" mass="22179">MMISSKAFTSLVIDAPCVDPKQLETLVTPQSTEALVAAIHEAFPILRPRVDDFAMYLDLISDDGSSQSSNSPSYSYDYPFSPQHGHIDCGSLYSPTTSASSPSLSAARTPIEATCAGGWPIKQKGGGYRCSNCDKPFKRRDDAKRHIDSTGMQVVCKYCGRPSSGRRDGQRRHLLGNKNCLKAWNAGFKAGLFTERSVEDAYN</sequence>
<evidence type="ECO:0000313" key="1">
    <source>
        <dbReference type="EMBL" id="KAF9647089.1"/>
    </source>
</evidence>
<reference evidence="1" key="1">
    <citation type="submission" date="2019-10" db="EMBL/GenBank/DDBJ databases">
        <authorList>
            <consortium name="DOE Joint Genome Institute"/>
            <person name="Kuo A."/>
            <person name="Miyauchi S."/>
            <person name="Kiss E."/>
            <person name="Drula E."/>
            <person name="Kohler A."/>
            <person name="Sanchez-Garcia M."/>
            <person name="Andreopoulos B."/>
            <person name="Barry K.W."/>
            <person name="Bonito G."/>
            <person name="Buee M."/>
            <person name="Carver A."/>
            <person name="Chen C."/>
            <person name="Cichocki N."/>
            <person name="Clum A."/>
            <person name="Culley D."/>
            <person name="Crous P.W."/>
            <person name="Fauchery L."/>
            <person name="Girlanda M."/>
            <person name="Hayes R."/>
            <person name="Keri Z."/>
            <person name="Labutti K."/>
            <person name="Lipzen A."/>
            <person name="Lombard V."/>
            <person name="Magnuson J."/>
            <person name="Maillard F."/>
            <person name="Morin E."/>
            <person name="Murat C."/>
            <person name="Nolan M."/>
            <person name="Ohm R."/>
            <person name="Pangilinan J."/>
            <person name="Pereira M."/>
            <person name="Perotto S."/>
            <person name="Peter M."/>
            <person name="Riley R."/>
            <person name="Sitrit Y."/>
            <person name="Stielow B."/>
            <person name="Szollosi G."/>
            <person name="Zifcakova L."/>
            <person name="Stursova M."/>
            <person name="Spatafora J.W."/>
            <person name="Tedersoo L."/>
            <person name="Vaario L.-M."/>
            <person name="Yamada A."/>
            <person name="Yan M."/>
            <person name="Wang P."/>
            <person name="Xu J."/>
            <person name="Bruns T."/>
            <person name="Baldrian P."/>
            <person name="Vilgalys R."/>
            <person name="Henrissat B."/>
            <person name="Grigoriev I.V."/>
            <person name="Hibbett D."/>
            <person name="Nagy L.G."/>
            <person name="Martin F.M."/>
        </authorList>
    </citation>
    <scope>NUCLEOTIDE SEQUENCE</scope>
    <source>
        <strain evidence="1">P2</strain>
    </source>
</reference>
<accession>A0ACB6ZBZ9</accession>
<dbReference type="Proteomes" id="UP000886501">
    <property type="component" value="Unassembled WGS sequence"/>
</dbReference>
<proteinExistence type="predicted"/>
<keyword evidence="2" id="KW-1185">Reference proteome</keyword>
<reference evidence="1" key="2">
    <citation type="journal article" date="2020" name="Nat. Commun.">
        <title>Large-scale genome sequencing of mycorrhizal fungi provides insights into the early evolution of symbiotic traits.</title>
        <authorList>
            <person name="Miyauchi S."/>
            <person name="Kiss E."/>
            <person name="Kuo A."/>
            <person name="Drula E."/>
            <person name="Kohler A."/>
            <person name="Sanchez-Garcia M."/>
            <person name="Morin E."/>
            <person name="Andreopoulos B."/>
            <person name="Barry K.W."/>
            <person name="Bonito G."/>
            <person name="Buee M."/>
            <person name="Carver A."/>
            <person name="Chen C."/>
            <person name="Cichocki N."/>
            <person name="Clum A."/>
            <person name="Culley D."/>
            <person name="Crous P.W."/>
            <person name="Fauchery L."/>
            <person name="Girlanda M."/>
            <person name="Hayes R.D."/>
            <person name="Keri Z."/>
            <person name="LaButti K."/>
            <person name="Lipzen A."/>
            <person name="Lombard V."/>
            <person name="Magnuson J."/>
            <person name="Maillard F."/>
            <person name="Murat C."/>
            <person name="Nolan M."/>
            <person name="Ohm R.A."/>
            <person name="Pangilinan J."/>
            <person name="Pereira M.F."/>
            <person name="Perotto S."/>
            <person name="Peter M."/>
            <person name="Pfister S."/>
            <person name="Riley R."/>
            <person name="Sitrit Y."/>
            <person name="Stielow J.B."/>
            <person name="Szollosi G."/>
            <person name="Zifcakova L."/>
            <person name="Stursova M."/>
            <person name="Spatafora J.W."/>
            <person name="Tedersoo L."/>
            <person name="Vaario L.M."/>
            <person name="Yamada A."/>
            <person name="Yan M."/>
            <person name="Wang P."/>
            <person name="Xu J."/>
            <person name="Bruns T."/>
            <person name="Baldrian P."/>
            <person name="Vilgalys R."/>
            <person name="Dunand C."/>
            <person name="Henrissat B."/>
            <person name="Grigoriev I.V."/>
            <person name="Hibbett D."/>
            <person name="Nagy L.G."/>
            <person name="Martin F.M."/>
        </authorList>
    </citation>
    <scope>NUCLEOTIDE SEQUENCE</scope>
    <source>
        <strain evidence="1">P2</strain>
    </source>
</reference>
<gene>
    <name evidence="1" type="ORF">BDM02DRAFT_3117573</name>
</gene>
<evidence type="ECO:0000313" key="2">
    <source>
        <dbReference type="Proteomes" id="UP000886501"/>
    </source>
</evidence>
<dbReference type="EMBL" id="MU118041">
    <property type="protein sequence ID" value="KAF9647089.1"/>
    <property type="molecule type" value="Genomic_DNA"/>
</dbReference>
<comment type="caution">
    <text evidence="1">The sequence shown here is derived from an EMBL/GenBank/DDBJ whole genome shotgun (WGS) entry which is preliminary data.</text>
</comment>
<name>A0ACB6ZBZ9_THEGA</name>
<organism evidence="1 2">
    <name type="scientific">Thelephora ganbajun</name>
    <name type="common">Ganba fungus</name>
    <dbReference type="NCBI Taxonomy" id="370292"/>
    <lineage>
        <taxon>Eukaryota</taxon>
        <taxon>Fungi</taxon>
        <taxon>Dikarya</taxon>
        <taxon>Basidiomycota</taxon>
        <taxon>Agaricomycotina</taxon>
        <taxon>Agaricomycetes</taxon>
        <taxon>Thelephorales</taxon>
        <taxon>Thelephoraceae</taxon>
        <taxon>Thelephora</taxon>
    </lineage>
</organism>
<protein>
    <submittedName>
        <fullName evidence="1">Uncharacterized protein</fullName>
    </submittedName>
</protein>